<reference evidence="1" key="1">
    <citation type="submission" date="2014-09" db="EMBL/GenBank/DDBJ databases">
        <authorList>
            <person name="Magalhaes I.L.F."/>
            <person name="Oliveira U."/>
            <person name="Santos F.R."/>
            <person name="Vidigal T.H.D.A."/>
            <person name="Brescovit A.D."/>
            <person name="Santos A.J."/>
        </authorList>
    </citation>
    <scope>NUCLEOTIDE SEQUENCE</scope>
    <source>
        <tissue evidence="1">Shoot tissue taken approximately 20 cm above the soil surface</tissue>
    </source>
</reference>
<dbReference type="EMBL" id="GBRH01203820">
    <property type="protein sequence ID" value="JAD94075.1"/>
    <property type="molecule type" value="Transcribed_RNA"/>
</dbReference>
<evidence type="ECO:0000313" key="1">
    <source>
        <dbReference type="EMBL" id="JAD94075.1"/>
    </source>
</evidence>
<proteinExistence type="predicted"/>
<dbReference type="AlphaFoldDB" id="A0A0A9E862"/>
<reference evidence="1" key="2">
    <citation type="journal article" date="2015" name="Data Brief">
        <title>Shoot transcriptome of the giant reed, Arundo donax.</title>
        <authorList>
            <person name="Barrero R.A."/>
            <person name="Guerrero F.D."/>
            <person name="Moolhuijzen P."/>
            <person name="Goolsby J.A."/>
            <person name="Tidwell J."/>
            <person name="Bellgard S.E."/>
            <person name="Bellgard M.I."/>
        </authorList>
    </citation>
    <scope>NUCLEOTIDE SEQUENCE</scope>
    <source>
        <tissue evidence="1">Shoot tissue taken approximately 20 cm above the soil surface</tissue>
    </source>
</reference>
<accession>A0A0A9E862</accession>
<name>A0A0A9E862_ARUDO</name>
<protein>
    <submittedName>
        <fullName evidence="1">Uncharacterized protein</fullName>
    </submittedName>
</protein>
<organism evidence="1">
    <name type="scientific">Arundo donax</name>
    <name type="common">Giant reed</name>
    <name type="synonym">Donax arundinaceus</name>
    <dbReference type="NCBI Taxonomy" id="35708"/>
    <lineage>
        <taxon>Eukaryota</taxon>
        <taxon>Viridiplantae</taxon>
        <taxon>Streptophyta</taxon>
        <taxon>Embryophyta</taxon>
        <taxon>Tracheophyta</taxon>
        <taxon>Spermatophyta</taxon>
        <taxon>Magnoliopsida</taxon>
        <taxon>Liliopsida</taxon>
        <taxon>Poales</taxon>
        <taxon>Poaceae</taxon>
        <taxon>PACMAD clade</taxon>
        <taxon>Arundinoideae</taxon>
        <taxon>Arundineae</taxon>
        <taxon>Arundo</taxon>
    </lineage>
</organism>
<sequence length="118" mass="13377">MLVRLTLWSSGTYPKYKGSCWVIQVVKVSVESFGSHLRWTHSKWQWSISSSPSRGCSTSRNDNIPLSQLFKRRNSNLLHVLKMLGKPDSSNLTFSSLRHVRPPNVFGQASMNNISCLP</sequence>